<protein>
    <recommendedName>
        <fullName evidence="3">KTSC domain-containing protein</fullName>
    </recommendedName>
</protein>
<sequence>MTPYRDWDNDSGVKAYDIGQSHIDVQFKGGAVYRYTSLSAGQQNLDHMARLARAGNGLNNFINRVVKKRYSARLS</sequence>
<gene>
    <name evidence="1" type="ORF">AQS8620_01256</name>
</gene>
<reference evidence="1 2" key="1">
    <citation type="submission" date="2017-03" db="EMBL/GenBank/DDBJ databases">
        <authorList>
            <person name="Afonso C.L."/>
            <person name="Miller P.J."/>
            <person name="Scott M.A."/>
            <person name="Spackman E."/>
            <person name="Goraichik I."/>
            <person name="Dimitrov K.M."/>
            <person name="Suarez D.L."/>
            <person name="Swayne D.E."/>
        </authorList>
    </citation>
    <scope>NUCLEOTIDE SEQUENCE [LARGE SCALE GENOMIC DNA]</scope>
    <source>
        <strain evidence="1 2">CECT 8620</strain>
    </source>
</reference>
<name>A0A1Y5SBB2_9RHOB</name>
<accession>A0A1Y5SBB2</accession>
<dbReference type="AlphaFoldDB" id="A0A1Y5SBB2"/>
<dbReference type="EMBL" id="FWFS01000004">
    <property type="protein sequence ID" value="SLN35686.1"/>
    <property type="molecule type" value="Genomic_DNA"/>
</dbReference>
<keyword evidence="2" id="KW-1185">Reference proteome</keyword>
<evidence type="ECO:0000313" key="2">
    <source>
        <dbReference type="Proteomes" id="UP000193862"/>
    </source>
</evidence>
<evidence type="ECO:0008006" key="3">
    <source>
        <dbReference type="Google" id="ProtNLM"/>
    </source>
</evidence>
<organism evidence="1 2">
    <name type="scientific">Aquimixticola soesokkakensis</name>
    <dbReference type="NCBI Taxonomy" id="1519096"/>
    <lineage>
        <taxon>Bacteria</taxon>
        <taxon>Pseudomonadati</taxon>
        <taxon>Pseudomonadota</taxon>
        <taxon>Alphaproteobacteria</taxon>
        <taxon>Rhodobacterales</taxon>
        <taxon>Paracoccaceae</taxon>
        <taxon>Aquimixticola</taxon>
    </lineage>
</organism>
<dbReference type="Proteomes" id="UP000193862">
    <property type="component" value="Unassembled WGS sequence"/>
</dbReference>
<proteinExistence type="predicted"/>
<evidence type="ECO:0000313" key="1">
    <source>
        <dbReference type="EMBL" id="SLN35686.1"/>
    </source>
</evidence>